<dbReference type="AlphaFoldDB" id="A0ABD3G7C1"/>
<evidence type="ECO:0000313" key="2">
    <source>
        <dbReference type="EMBL" id="KAL3674369.1"/>
    </source>
</evidence>
<accession>A0ABD3G7C1</accession>
<feature type="compositionally biased region" description="Basic and acidic residues" evidence="1">
    <location>
        <begin position="21"/>
        <end position="31"/>
    </location>
</feature>
<feature type="region of interest" description="Disordered" evidence="1">
    <location>
        <begin position="1"/>
        <end position="31"/>
    </location>
</feature>
<protein>
    <submittedName>
        <fullName evidence="2">Uncharacterized protein</fullName>
    </submittedName>
</protein>
<reference evidence="2 3" key="1">
    <citation type="submission" date="2024-09" db="EMBL/GenBank/DDBJ databases">
        <title>Genome sequencing and assembly of Phytophthora oleae, isolate VK10A, causative agent of rot of olive drupes.</title>
        <authorList>
            <person name="Conti Taguali S."/>
            <person name="Riolo M."/>
            <person name="La Spada F."/>
            <person name="Cacciola S.O."/>
            <person name="Dionisio G."/>
        </authorList>
    </citation>
    <scope>NUCLEOTIDE SEQUENCE [LARGE SCALE GENOMIC DNA]</scope>
    <source>
        <strain evidence="2 3">VK10A</strain>
    </source>
</reference>
<name>A0ABD3G7C1_9STRA</name>
<sequence length="55" mass="6026">MATAALVFDPRRGHAAAAPARRQDREPSRLVQEREGSVVYKIVKTVYNIGDDAAT</sequence>
<evidence type="ECO:0000256" key="1">
    <source>
        <dbReference type="SAM" id="MobiDB-lite"/>
    </source>
</evidence>
<keyword evidence="3" id="KW-1185">Reference proteome</keyword>
<dbReference type="EMBL" id="JBIMZQ010000001">
    <property type="protein sequence ID" value="KAL3674369.1"/>
    <property type="molecule type" value="Genomic_DNA"/>
</dbReference>
<dbReference type="Proteomes" id="UP001632037">
    <property type="component" value="Unassembled WGS sequence"/>
</dbReference>
<gene>
    <name evidence="2" type="ORF">V7S43_000325</name>
</gene>
<proteinExistence type="predicted"/>
<comment type="caution">
    <text evidence="2">The sequence shown here is derived from an EMBL/GenBank/DDBJ whole genome shotgun (WGS) entry which is preliminary data.</text>
</comment>
<evidence type="ECO:0000313" key="3">
    <source>
        <dbReference type="Proteomes" id="UP001632037"/>
    </source>
</evidence>
<organism evidence="2 3">
    <name type="scientific">Phytophthora oleae</name>
    <dbReference type="NCBI Taxonomy" id="2107226"/>
    <lineage>
        <taxon>Eukaryota</taxon>
        <taxon>Sar</taxon>
        <taxon>Stramenopiles</taxon>
        <taxon>Oomycota</taxon>
        <taxon>Peronosporomycetes</taxon>
        <taxon>Peronosporales</taxon>
        <taxon>Peronosporaceae</taxon>
        <taxon>Phytophthora</taxon>
    </lineage>
</organism>